<evidence type="ECO:0000256" key="6">
    <source>
        <dbReference type="ARBA" id="ARBA00093775"/>
    </source>
</evidence>
<dbReference type="PANTHER" id="PTHR11132">
    <property type="entry name" value="SOLUTE CARRIER FAMILY 35"/>
    <property type="match status" value="1"/>
</dbReference>
<keyword evidence="11" id="KW-1185">Reference proteome</keyword>
<feature type="transmembrane region" description="Helical" evidence="8">
    <location>
        <begin position="218"/>
        <end position="239"/>
    </location>
</feature>
<dbReference type="SUPFAM" id="SSF103481">
    <property type="entry name" value="Multidrug resistance efflux transporter EmrE"/>
    <property type="match status" value="1"/>
</dbReference>
<protein>
    <recommendedName>
        <fullName evidence="9">Sugar phosphate transporter domain-containing protein</fullName>
    </recommendedName>
</protein>
<dbReference type="InterPro" id="IPR004853">
    <property type="entry name" value="Sugar_P_trans_dom"/>
</dbReference>
<dbReference type="InterPro" id="IPR050186">
    <property type="entry name" value="TPT_transporter"/>
</dbReference>
<evidence type="ECO:0000256" key="1">
    <source>
        <dbReference type="ARBA" id="ARBA00004141"/>
    </source>
</evidence>
<dbReference type="InterPro" id="IPR037185">
    <property type="entry name" value="EmrE-like"/>
</dbReference>
<evidence type="ECO:0000256" key="4">
    <source>
        <dbReference type="ARBA" id="ARBA00023136"/>
    </source>
</evidence>
<reference evidence="10 11" key="1">
    <citation type="submission" date="2024-02" db="EMBL/GenBank/DDBJ databases">
        <authorList>
            <person name="Daric V."/>
            <person name="Darras S."/>
        </authorList>
    </citation>
    <scope>NUCLEOTIDE SEQUENCE [LARGE SCALE GENOMIC DNA]</scope>
</reference>
<feature type="region of interest" description="Disordered" evidence="7">
    <location>
        <begin position="383"/>
        <end position="403"/>
    </location>
</feature>
<evidence type="ECO:0000256" key="7">
    <source>
        <dbReference type="SAM" id="MobiDB-lite"/>
    </source>
</evidence>
<evidence type="ECO:0000256" key="3">
    <source>
        <dbReference type="ARBA" id="ARBA00022989"/>
    </source>
</evidence>
<feature type="transmembrane region" description="Helical" evidence="8">
    <location>
        <begin position="105"/>
        <end position="129"/>
    </location>
</feature>
<evidence type="ECO:0000256" key="2">
    <source>
        <dbReference type="ARBA" id="ARBA00022692"/>
    </source>
</evidence>
<feature type="domain" description="Sugar phosphate transporter" evidence="9">
    <location>
        <begin position="42"/>
        <end position="337"/>
    </location>
</feature>
<comment type="subcellular location">
    <subcellularLocation>
        <location evidence="1">Membrane</location>
        <topology evidence="1">Multi-pass membrane protein</topology>
    </subcellularLocation>
</comment>
<accession>A0ABP0FBN8</accession>
<evidence type="ECO:0000259" key="9">
    <source>
        <dbReference type="Pfam" id="PF03151"/>
    </source>
</evidence>
<dbReference type="EMBL" id="CAWYQH010000024">
    <property type="protein sequence ID" value="CAK8676176.1"/>
    <property type="molecule type" value="Genomic_DNA"/>
</dbReference>
<keyword evidence="4 8" id="KW-0472">Membrane</keyword>
<feature type="transmembrane region" description="Helical" evidence="8">
    <location>
        <begin position="162"/>
        <end position="180"/>
    </location>
</feature>
<dbReference type="Pfam" id="PF03151">
    <property type="entry name" value="TPT"/>
    <property type="match status" value="1"/>
</dbReference>
<evidence type="ECO:0000256" key="8">
    <source>
        <dbReference type="SAM" id="Phobius"/>
    </source>
</evidence>
<comment type="similarity">
    <text evidence="6">Belongs to the TPT transporter family. SLC35E subfamily.</text>
</comment>
<sequence>MWGEVFILVIKFNAKTGMIQEGHIKKPDATSSKKKIVQHAGRVAVLCIAWYSLSSCGNVVGKIVLNDFPYPVTLSMAHAAAVILFLGPMLKLWKVPPRVPFSKQYYIKVIFPLAVGKFLASISSQFSIYKVPLSYSHTVKASMPIFTVTLTRLIFGEKQSWLVYFSLFPIVIGIAIATVTELSFNIMGLLSALFATVNFSLQNIYSKKVMKDTKIHHLHLLHVLGYITFAITLPFWVLIDVTRWMNDDNTEISVNEKQEIYPMGLAVLIFVDAFCNFAQSMVAFTVISLISPLSYSVCNATKRIAVISVSLIALRNPVTPTNVFGMFVAIGGVLCYNKAKYDQAHARLAVLPTFQNGLDHHSQNFLGNGSVAVNLDDVVPQQHDQESGTHAYHRSHHTQTTTDKALPLRGSGLLFSRDSPAVRSFDPVKYHNV</sequence>
<organism evidence="10 11">
    <name type="scientific">Clavelina lepadiformis</name>
    <name type="common">Light-bulb sea squirt</name>
    <name type="synonym">Ascidia lepadiformis</name>
    <dbReference type="NCBI Taxonomy" id="159417"/>
    <lineage>
        <taxon>Eukaryota</taxon>
        <taxon>Metazoa</taxon>
        <taxon>Chordata</taxon>
        <taxon>Tunicata</taxon>
        <taxon>Ascidiacea</taxon>
        <taxon>Aplousobranchia</taxon>
        <taxon>Clavelinidae</taxon>
        <taxon>Clavelina</taxon>
    </lineage>
</organism>
<dbReference type="Proteomes" id="UP001642483">
    <property type="component" value="Unassembled WGS sequence"/>
</dbReference>
<evidence type="ECO:0000256" key="5">
    <source>
        <dbReference type="ARBA" id="ARBA00093767"/>
    </source>
</evidence>
<proteinExistence type="inferred from homology"/>
<name>A0ABP0FBN8_CLALP</name>
<feature type="transmembrane region" description="Helical" evidence="8">
    <location>
        <begin position="43"/>
        <end position="64"/>
    </location>
</feature>
<evidence type="ECO:0000313" key="11">
    <source>
        <dbReference type="Proteomes" id="UP001642483"/>
    </source>
</evidence>
<evidence type="ECO:0000313" key="10">
    <source>
        <dbReference type="EMBL" id="CAK8676176.1"/>
    </source>
</evidence>
<comment type="caution">
    <text evidence="10">The sequence shown here is derived from an EMBL/GenBank/DDBJ whole genome shotgun (WGS) entry which is preliminary data.</text>
</comment>
<comment type="function">
    <text evidence="5">Putative transporter.</text>
</comment>
<feature type="transmembrane region" description="Helical" evidence="8">
    <location>
        <begin position="135"/>
        <end position="155"/>
    </location>
</feature>
<keyword evidence="3 8" id="KW-1133">Transmembrane helix</keyword>
<gene>
    <name evidence="10" type="ORF">CVLEPA_LOCUS5656</name>
</gene>
<feature type="transmembrane region" description="Helical" evidence="8">
    <location>
        <begin position="186"/>
        <end position="206"/>
    </location>
</feature>
<keyword evidence="2 8" id="KW-0812">Transmembrane</keyword>
<feature type="transmembrane region" description="Helical" evidence="8">
    <location>
        <begin position="70"/>
        <end position="93"/>
    </location>
</feature>